<dbReference type="GO" id="GO:0008270">
    <property type="term" value="F:zinc ion binding"/>
    <property type="evidence" value="ECO:0007669"/>
    <property type="project" value="UniProtKB-KW"/>
</dbReference>
<organism evidence="7">
    <name type="scientific">Medicago truncatula</name>
    <name type="common">Barrel medic</name>
    <name type="synonym">Medicago tribuloides</name>
    <dbReference type="NCBI Taxonomy" id="3880"/>
    <lineage>
        <taxon>Eukaryota</taxon>
        <taxon>Viridiplantae</taxon>
        <taxon>Streptophyta</taxon>
        <taxon>Embryophyta</taxon>
        <taxon>Tracheophyta</taxon>
        <taxon>Spermatophyta</taxon>
        <taxon>Magnoliopsida</taxon>
        <taxon>eudicotyledons</taxon>
        <taxon>Gunneridae</taxon>
        <taxon>Pentapetalae</taxon>
        <taxon>rosids</taxon>
        <taxon>fabids</taxon>
        <taxon>Fabales</taxon>
        <taxon>Fabaceae</taxon>
        <taxon>Papilionoideae</taxon>
        <taxon>50 kb inversion clade</taxon>
        <taxon>NPAAA clade</taxon>
        <taxon>Hologalegina</taxon>
        <taxon>IRL clade</taxon>
        <taxon>Trifolieae</taxon>
        <taxon>Medicago</taxon>
    </lineage>
</organism>
<reference evidence="7" key="1">
    <citation type="journal article" date="2018" name="Nat. Plants">
        <title>Whole-genome landscape of Medicago truncatula symbiotic genes.</title>
        <authorList>
            <person name="Pecrix Y."/>
            <person name="Gamas P."/>
            <person name="Carrere S."/>
        </authorList>
    </citation>
    <scope>NUCLEOTIDE SEQUENCE</scope>
    <source>
        <tissue evidence="7">Leaves</tissue>
    </source>
</reference>
<dbReference type="PANTHER" id="PTHR47718:SF13">
    <property type="entry name" value="OS09G0290500 PROTEIN"/>
    <property type="match status" value="1"/>
</dbReference>
<dbReference type="Proteomes" id="UP000265566">
    <property type="component" value="Chromosome 6"/>
</dbReference>
<feature type="region of interest" description="Disordered" evidence="5">
    <location>
        <begin position="171"/>
        <end position="193"/>
    </location>
</feature>
<dbReference type="PROSITE" id="PS50966">
    <property type="entry name" value="ZF_SWIM"/>
    <property type="match status" value="1"/>
</dbReference>
<feature type="compositionally biased region" description="Polar residues" evidence="5">
    <location>
        <begin position="184"/>
        <end position="193"/>
    </location>
</feature>
<dbReference type="EMBL" id="PSQE01000006">
    <property type="protein sequence ID" value="RHN52077.1"/>
    <property type="molecule type" value="Genomic_DNA"/>
</dbReference>
<accession>A0A396HMJ6</accession>
<evidence type="ECO:0000256" key="4">
    <source>
        <dbReference type="PROSITE-ProRule" id="PRU00325"/>
    </source>
</evidence>
<comment type="caution">
    <text evidence="7">The sequence shown here is derived from an EMBL/GenBank/DDBJ whole genome shotgun (WGS) entry which is preliminary data.</text>
</comment>
<dbReference type="InterPro" id="IPR006564">
    <property type="entry name" value="Znf_PMZ"/>
</dbReference>
<evidence type="ECO:0000313" key="7">
    <source>
        <dbReference type="EMBL" id="RHN52077.1"/>
    </source>
</evidence>
<dbReference type="Gramene" id="rna36695">
    <property type="protein sequence ID" value="RHN52077.1"/>
    <property type="gene ID" value="gene36695"/>
</dbReference>
<evidence type="ECO:0000259" key="6">
    <source>
        <dbReference type="PROSITE" id="PS50966"/>
    </source>
</evidence>
<sequence length="292" mass="33495">MKDIVLMVFFNEKDFVLKCTCCLFEFKGILCRHILCVLKLIGKTDFVPSNYILARWRKDIKRRYTLIKCGFDNLAGKTELQRVGKACDAFYEFASTRINSEDDLVKVMNLIQNMKIELPCNETSPRIVEEDCSAQNQAIILDPKLARSKGRPPSKRKTSIVDQIVKKKLAQKKTKKSNQSSKNIQVQEEGQCTSRGQEIEDEVFYKSQLGDRIGTQESIQRLRLHVVQNTTNEEFLRYQIFDGTGTQDNIQEHNYVCSSENGSVNTVASFNPNQEHFGQVNKAPYYSQVTKP</sequence>
<proteinExistence type="predicted"/>
<gene>
    <name evidence="7" type="ORF">MtrunA17_Chr6g0476441</name>
</gene>
<name>A0A396HMJ6_MEDTR</name>
<keyword evidence="3" id="KW-0862">Zinc</keyword>
<keyword evidence="2 4" id="KW-0863">Zinc-finger</keyword>
<dbReference type="PANTHER" id="PTHR47718">
    <property type="entry name" value="OS01G0519700 PROTEIN"/>
    <property type="match status" value="1"/>
</dbReference>
<dbReference type="AlphaFoldDB" id="A0A396HMJ6"/>
<keyword evidence="1" id="KW-0479">Metal-binding</keyword>
<evidence type="ECO:0000256" key="3">
    <source>
        <dbReference type="ARBA" id="ARBA00022833"/>
    </source>
</evidence>
<dbReference type="Pfam" id="PF04434">
    <property type="entry name" value="SWIM"/>
    <property type="match status" value="1"/>
</dbReference>
<feature type="domain" description="SWIM-type" evidence="6">
    <location>
        <begin position="4"/>
        <end position="42"/>
    </location>
</feature>
<dbReference type="InterPro" id="IPR007527">
    <property type="entry name" value="Znf_SWIM"/>
</dbReference>
<protein>
    <submittedName>
        <fullName evidence="7">Putative Zinc finger, SWIM-type, FHY3/FAR1 family</fullName>
    </submittedName>
</protein>
<evidence type="ECO:0000256" key="1">
    <source>
        <dbReference type="ARBA" id="ARBA00022723"/>
    </source>
</evidence>
<evidence type="ECO:0000256" key="5">
    <source>
        <dbReference type="SAM" id="MobiDB-lite"/>
    </source>
</evidence>
<evidence type="ECO:0000256" key="2">
    <source>
        <dbReference type="ARBA" id="ARBA00022771"/>
    </source>
</evidence>
<dbReference type="SMART" id="SM00575">
    <property type="entry name" value="ZnF_PMZ"/>
    <property type="match status" value="1"/>
</dbReference>